<evidence type="ECO:0000313" key="1">
    <source>
        <dbReference type="EMBL" id="GMR51063.1"/>
    </source>
</evidence>
<protein>
    <submittedName>
        <fullName evidence="1">Uncharacterized protein</fullName>
    </submittedName>
</protein>
<keyword evidence="2" id="KW-1185">Reference proteome</keyword>
<name>A0AAN5CUF4_9BILA</name>
<evidence type="ECO:0000313" key="2">
    <source>
        <dbReference type="Proteomes" id="UP001328107"/>
    </source>
</evidence>
<feature type="non-terminal residue" evidence="1">
    <location>
        <position position="1"/>
    </location>
</feature>
<dbReference type="AlphaFoldDB" id="A0AAN5CUF4"/>
<reference evidence="2" key="1">
    <citation type="submission" date="2022-10" db="EMBL/GenBank/DDBJ databases">
        <title>Genome assembly of Pristionchus species.</title>
        <authorList>
            <person name="Yoshida K."/>
            <person name="Sommer R.J."/>
        </authorList>
    </citation>
    <scope>NUCLEOTIDE SEQUENCE [LARGE SCALE GENOMIC DNA]</scope>
    <source>
        <strain evidence="2">RS5460</strain>
    </source>
</reference>
<proteinExistence type="predicted"/>
<comment type="caution">
    <text evidence="1">The sequence shown here is derived from an EMBL/GenBank/DDBJ whole genome shotgun (WGS) entry which is preliminary data.</text>
</comment>
<feature type="non-terminal residue" evidence="1">
    <location>
        <position position="67"/>
    </location>
</feature>
<organism evidence="1 2">
    <name type="scientific">Pristionchus mayeri</name>
    <dbReference type="NCBI Taxonomy" id="1317129"/>
    <lineage>
        <taxon>Eukaryota</taxon>
        <taxon>Metazoa</taxon>
        <taxon>Ecdysozoa</taxon>
        <taxon>Nematoda</taxon>
        <taxon>Chromadorea</taxon>
        <taxon>Rhabditida</taxon>
        <taxon>Rhabditina</taxon>
        <taxon>Diplogasteromorpha</taxon>
        <taxon>Diplogasteroidea</taxon>
        <taxon>Neodiplogasteridae</taxon>
        <taxon>Pristionchus</taxon>
    </lineage>
</organism>
<sequence>LQVIYLQALENANDYTLLRGLEVCTMRTDSTYNVLERTAMVSCYDTYANIESEIHEKLRVCLAKNIV</sequence>
<gene>
    <name evidence="1" type="ORF">PMAYCL1PPCAC_21258</name>
</gene>
<dbReference type="EMBL" id="BTRK01000005">
    <property type="protein sequence ID" value="GMR51063.1"/>
    <property type="molecule type" value="Genomic_DNA"/>
</dbReference>
<dbReference type="Proteomes" id="UP001328107">
    <property type="component" value="Unassembled WGS sequence"/>
</dbReference>
<accession>A0AAN5CUF4</accession>